<proteinExistence type="predicted"/>
<name>A0ACD3AR59_9AGAR</name>
<accession>A0ACD3AR59</accession>
<dbReference type="EMBL" id="ML208357">
    <property type="protein sequence ID" value="TFK68203.1"/>
    <property type="molecule type" value="Genomic_DNA"/>
</dbReference>
<sequence>MLASPLLPAPTIFSSTHNNDDSLSYGPAKDLETFNNLLPPPIEFVEGSSSGTLAVAEGKYEPINTTPKASRSERPETPTASTSTATSPHKQSPSAPPTSTPSKATTSLYTGGIDTSWPAQFSRGSGLYNNGNTCFLNSALQCLLHTPPLLRVLLSHTKDNCRVDKPFCMICSLRQVTVTAHTNRAAFSPTPVSSKLQIIAKHMRKGRQEDSHEFLRYAIDALQKACLAGYPPKIDPKLAETTWVHKIFGGRLRSRVSCQGFNHNSDTYDRILDLSLDIQRSDTLKEALRSFVAMDYLRGTDQYKCEKCKKHVNAQKRFTIHEAPPVLTIHLKRFSPLGKKIGHHVNYDEHLSLKPYMSEGQRGPSYSLYGVICHAGGGPNSGHYYAYIKSKDGRWWEMNDEQVSSCPNPPINIRSAYMLFYTQNKGQGLEAAIESSGGSSLSRGSLVNGMKKRKEPHSGDEDTGEKVSKPFIGPVLPTPQVNGDKPKSSTNPSSPSSPADPQAAKLKNKIQNARMALHSLNGYASDEEEDEGKGEGDSSSKPGPSNINGSKHEDNHAGPSRLHEADPVIQPQRTSTPPPPHISKPPPATTNLAPIPASSFYGGGGNGKKRKSPPDESETQSRKELRGSALMDSVNPYRFIGTKYRSKHRTQRKQMLM</sequence>
<evidence type="ECO:0000313" key="2">
    <source>
        <dbReference type="Proteomes" id="UP000308600"/>
    </source>
</evidence>
<evidence type="ECO:0000313" key="1">
    <source>
        <dbReference type="EMBL" id="TFK68203.1"/>
    </source>
</evidence>
<protein>
    <submittedName>
        <fullName evidence="1">Cysteine proteinase</fullName>
    </submittedName>
</protein>
<organism evidence="1 2">
    <name type="scientific">Pluteus cervinus</name>
    <dbReference type="NCBI Taxonomy" id="181527"/>
    <lineage>
        <taxon>Eukaryota</taxon>
        <taxon>Fungi</taxon>
        <taxon>Dikarya</taxon>
        <taxon>Basidiomycota</taxon>
        <taxon>Agaricomycotina</taxon>
        <taxon>Agaricomycetes</taxon>
        <taxon>Agaricomycetidae</taxon>
        <taxon>Agaricales</taxon>
        <taxon>Pluteineae</taxon>
        <taxon>Pluteaceae</taxon>
        <taxon>Pluteus</taxon>
    </lineage>
</organism>
<keyword evidence="2" id="KW-1185">Reference proteome</keyword>
<gene>
    <name evidence="1" type="ORF">BDN72DRAFT_769694</name>
</gene>
<reference evidence="1 2" key="1">
    <citation type="journal article" date="2019" name="Nat. Ecol. Evol.">
        <title>Megaphylogeny resolves global patterns of mushroom evolution.</title>
        <authorList>
            <person name="Varga T."/>
            <person name="Krizsan K."/>
            <person name="Foldi C."/>
            <person name="Dima B."/>
            <person name="Sanchez-Garcia M."/>
            <person name="Sanchez-Ramirez S."/>
            <person name="Szollosi G.J."/>
            <person name="Szarkandi J.G."/>
            <person name="Papp V."/>
            <person name="Albert L."/>
            <person name="Andreopoulos W."/>
            <person name="Angelini C."/>
            <person name="Antonin V."/>
            <person name="Barry K.W."/>
            <person name="Bougher N.L."/>
            <person name="Buchanan P."/>
            <person name="Buyck B."/>
            <person name="Bense V."/>
            <person name="Catcheside P."/>
            <person name="Chovatia M."/>
            <person name="Cooper J."/>
            <person name="Damon W."/>
            <person name="Desjardin D."/>
            <person name="Finy P."/>
            <person name="Geml J."/>
            <person name="Haridas S."/>
            <person name="Hughes K."/>
            <person name="Justo A."/>
            <person name="Karasinski D."/>
            <person name="Kautmanova I."/>
            <person name="Kiss B."/>
            <person name="Kocsube S."/>
            <person name="Kotiranta H."/>
            <person name="LaButti K.M."/>
            <person name="Lechner B.E."/>
            <person name="Liimatainen K."/>
            <person name="Lipzen A."/>
            <person name="Lukacs Z."/>
            <person name="Mihaltcheva S."/>
            <person name="Morgado L.N."/>
            <person name="Niskanen T."/>
            <person name="Noordeloos M.E."/>
            <person name="Ohm R.A."/>
            <person name="Ortiz-Santana B."/>
            <person name="Ovrebo C."/>
            <person name="Racz N."/>
            <person name="Riley R."/>
            <person name="Savchenko A."/>
            <person name="Shiryaev A."/>
            <person name="Soop K."/>
            <person name="Spirin V."/>
            <person name="Szebenyi C."/>
            <person name="Tomsovsky M."/>
            <person name="Tulloss R.E."/>
            <person name="Uehling J."/>
            <person name="Grigoriev I.V."/>
            <person name="Vagvolgyi C."/>
            <person name="Papp T."/>
            <person name="Martin F.M."/>
            <person name="Miettinen O."/>
            <person name="Hibbett D.S."/>
            <person name="Nagy L.G."/>
        </authorList>
    </citation>
    <scope>NUCLEOTIDE SEQUENCE [LARGE SCALE GENOMIC DNA]</scope>
    <source>
        <strain evidence="1 2">NL-1719</strain>
    </source>
</reference>
<dbReference type="Proteomes" id="UP000308600">
    <property type="component" value="Unassembled WGS sequence"/>
</dbReference>